<proteinExistence type="predicted"/>
<dbReference type="Proteomes" id="UP000500956">
    <property type="component" value="Segment"/>
</dbReference>
<keyword evidence="2" id="KW-1185">Reference proteome</keyword>
<organism evidence="1 2">
    <name type="scientific">Proteus phage Privateer</name>
    <dbReference type="NCBI Taxonomy" id="2712958"/>
    <lineage>
        <taxon>Viruses</taxon>
        <taxon>Duplodnaviria</taxon>
        <taxon>Heunggongvirae</taxon>
        <taxon>Uroviricota</taxon>
        <taxon>Caudoviricetes</taxon>
        <taxon>Grimontviridae</taxon>
        <taxon>Privateervirus</taxon>
        <taxon>Privateervirus privateer</taxon>
    </lineage>
</organism>
<reference evidence="1 2" key="1">
    <citation type="submission" date="2020-02" db="EMBL/GenBank/DDBJ databases">
        <title>Characterization of Proteus podophage Privateer.</title>
        <authorList>
            <person name="Corban J."/>
            <person name="Ramsey J."/>
        </authorList>
    </citation>
    <scope>NUCLEOTIDE SEQUENCE [LARGE SCALE GENOMIC DNA]</scope>
</reference>
<evidence type="ECO:0000313" key="1">
    <source>
        <dbReference type="EMBL" id="QIN94796.1"/>
    </source>
</evidence>
<sequence length="78" mass="8997">MSKEINIGLLKQLHGGGHLSQIIEDIKTDIIKQMMATRVEDTNKREELYQLNRAMDKVEAQVISYINDEIRKQENVNG</sequence>
<protein>
    <submittedName>
        <fullName evidence="1">Uncharacterized protein</fullName>
    </submittedName>
</protein>
<dbReference type="EMBL" id="MT028297">
    <property type="protein sequence ID" value="QIN94796.1"/>
    <property type="molecule type" value="Genomic_DNA"/>
</dbReference>
<accession>A0A6G8R3Q5</accession>
<evidence type="ECO:0000313" key="2">
    <source>
        <dbReference type="Proteomes" id="UP000500956"/>
    </source>
</evidence>
<gene>
    <name evidence="1" type="ORF">CPT_Privateer_003</name>
</gene>
<name>A0A6G8R3Q5_9CAUD</name>